<evidence type="ECO:0000313" key="2">
    <source>
        <dbReference type="Proteomes" id="UP000621210"/>
    </source>
</evidence>
<reference evidence="1" key="1">
    <citation type="submission" date="2020-09" db="EMBL/GenBank/DDBJ databases">
        <title>Streptomyces grisecoloratus sp. nov., isolated from cotton soil.</title>
        <authorList>
            <person name="Xing L."/>
        </authorList>
    </citation>
    <scope>NUCLEOTIDE SEQUENCE</scope>
    <source>
        <strain evidence="1">TRM S81-3</strain>
    </source>
</reference>
<dbReference type="RefSeq" id="WP_188180251.1">
    <property type="nucleotide sequence ID" value="NZ_JACVQF010000174.1"/>
</dbReference>
<dbReference type="InterPro" id="IPR038056">
    <property type="entry name" value="YjbR-like_sf"/>
</dbReference>
<reference evidence="1" key="2">
    <citation type="submission" date="2020-09" db="EMBL/GenBank/DDBJ databases">
        <authorList>
            <person name="Luo X."/>
        </authorList>
    </citation>
    <scope>NUCLEOTIDE SEQUENCE</scope>
    <source>
        <strain evidence="1">TRM S81-3</strain>
    </source>
</reference>
<keyword evidence="1" id="KW-0238">DNA-binding</keyword>
<dbReference type="EMBL" id="JACVQF010000174">
    <property type="protein sequence ID" value="MBD0419217.1"/>
    <property type="molecule type" value="Genomic_DNA"/>
</dbReference>
<protein>
    <submittedName>
        <fullName evidence="1">MmcQ/YjbR family DNA-binding protein</fullName>
    </submittedName>
</protein>
<dbReference type="SUPFAM" id="SSF142906">
    <property type="entry name" value="YjbR-like"/>
    <property type="match status" value="1"/>
</dbReference>
<dbReference type="Gene3D" id="3.90.1150.30">
    <property type="match status" value="1"/>
</dbReference>
<name>A0A926L2R7_9ACTN</name>
<sequence length="126" mass="13538">MAVPRNALRKWEKVREFALGLPGAAEEFPWGESVAKVGRKVFVFLGVTDGSHPMGVTLKLTDEAAHAHALSCPGAERAAYGLGRSGWVSIPLGEQGAPGAELLCEWVEESYRAIAPRRLAAELDAR</sequence>
<dbReference type="Proteomes" id="UP000621210">
    <property type="component" value="Unassembled WGS sequence"/>
</dbReference>
<dbReference type="GO" id="GO:0003677">
    <property type="term" value="F:DNA binding"/>
    <property type="evidence" value="ECO:0007669"/>
    <property type="project" value="UniProtKB-KW"/>
</dbReference>
<evidence type="ECO:0000313" key="1">
    <source>
        <dbReference type="EMBL" id="MBD0419217.1"/>
    </source>
</evidence>
<dbReference type="InterPro" id="IPR058532">
    <property type="entry name" value="YjbR/MT2646/Rv2570-like"/>
</dbReference>
<dbReference type="Pfam" id="PF04237">
    <property type="entry name" value="YjbR"/>
    <property type="match status" value="1"/>
</dbReference>
<gene>
    <name evidence="1" type="ORF">H0H10_08535</name>
</gene>
<accession>A0A926L2R7</accession>
<comment type="caution">
    <text evidence="1">The sequence shown here is derived from an EMBL/GenBank/DDBJ whole genome shotgun (WGS) entry which is preliminary data.</text>
</comment>
<organism evidence="1 2">
    <name type="scientific">Streptomyces griseicoloratus</name>
    <dbReference type="NCBI Taxonomy" id="2752516"/>
    <lineage>
        <taxon>Bacteria</taxon>
        <taxon>Bacillati</taxon>
        <taxon>Actinomycetota</taxon>
        <taxon>Actinomycetes</taxon>
        <taxon>Kitasatosporales</taxon>
        <taxon>Streptomycetaceae</taxon>
        <taxon>Streptomyces</taxon>
    </lineage>
</organism>
<dbReference type="AlphaFoldDB" id="A0A926L2R7"/>
<keyword evidence="2" id="KW-1185">Reference proteome</keyword>
<proteinExistence type="predicted"/>